<protein>
    <submittedName>
        <fullName evidence="3">Uncharacterized protein</fullName>
    </submittedName>
</protein>
<evidence type="ECO:0000256" key="1">
    <source>
        <dbReference type="SAM" id="Coils"/>
    </source>
</evidence>
<dbReference type="STRING" id="1550231.SAMN05660662_2431"/>
<dbReference type="AlphaFoldDB" id="A0A1G7LP48"/>
<reference evidence="4" key="1">
    <citation type="submission" date="2016-10" db="EMBL/GenBank/DDBJ databases">
        <authorList>
            <person name="Varghese N."/>
            <person name="Submissions S."/>
        </authorList>
    </citation>
    <scope>NUCLEOTIDE SEQUENCE [LARGE SCALE GENOMIC DNA]</scope>
    <source>
        <strain evidence="4">DSM 44268</strain>
    </source>
</reference>
<keyword evidence="1" id="KW-0175">Coiled coil</keyword>
<dbReference type="EMBL" id="FNBT01000004">
    <property type="protein sequence ID" value="SDF51193.1"/>
    <property type="molecule type" value="Genomic_DNA"/>
</dbReference>
<gene>
    <name evidence="3" type="ORF">SAMN05660662_2431</name>
</gene>
<feature type="compositionally biased region" description="Basic and acidic residues" evidence="2">
    <location>
        <begin position="1"/>
        <end position="12"/>
    </location>
</feature>
<proteinExistence type="predicted"/>
<organism evidence="3 4">
    <name type="scientific">Blastococcus aurantiacus</name>
    <dbReference type="NCBI Taxonomy" id="1550231"/>
    <lineage>
        <taxon>Bacteria</taxon>
        <taxon>Bacillati</taxon>
        <taxon>Actinomycetota</taxon>
        <taxon>Actinomycetes</taxon>
        <taxon>Geodermatophilales</taxon>
        <taxon>Geodermatophilaceae</taxon>
        <taxon>Blastococcus</taxon>
    </lineage>
</organism>
<evidence type="ECO:0000256" key="2">
    <source>
        <dbReference type="SAM" id="MobiDB-lite"/>
    </source>
</evidence>
<dbReference type="RefSeq" id="WP_091766616.1">
    <property type="nucleotide sequence ID" value="NZ_FNBT01000004.1"/>
</dbReference>
<evidence type="ECO:0000313" key="3">
    <source>
        <dbReference type="EMBL" id="SDF51193.1"/>
    </source>
</evidence>
<feature type="region of interest" description="Disordered" evidence="2">
    <location>
        <begin position="1"/>
        <end position="21"/>
    </location>
</feature>
<dbReference type="OrthoDB" id="5982980at2"/>
<feature type="coiled-coil region" evidence="1">
    <location>
        <begin position="236"/>
        <end position="263"/>
    </location>
</feature>
<dbReference type="Proteomes" id="UP000199406">
    <property type="component" value="Unassembled WGS sequence"/>
</dbReference>
<sequence>MRWFRSSDRRPDAQSTDPLLERYQQLGFRANDDEEVDAARAEEADRIAAELLDRDDQDRNMWFDRGMFAKWRRDWPASQDYSARSLELTPESQREEEPAAWNLGIAATARRDWATARRAWTAYGLRVGGEGDEPIEDDRGPGAVRLNPPVRYVGQRDLELDGRVWEPEVVWGLRLDPARIRIASVPLPESGHRFGDVVLHDGEPQGTRRHDGTDHPVFEEIELWERSPIPTSSVGVRAADEDVTELRHALELAELEVEDWTTEMGVLCRACSEGVVDDQDHRPHLPADGGRRLGIAGDPDVARQVVAAWVRHAAGREAGEVVVELE</sequence>
<keyword evidence="4" id="KW-1185">Reference proteome</keyword>
<name>A0A1G7LP48_9ACTN</name>
<accession>A0A1G7LP48</accession>
<evidence type="ECO:0000313" key="4">
    <source>
        <dbReference type="Proteomes" id="UP000199406"/>
    </source>
</evidence>